<evidence type="ECO:0000313" key="4">
    <source>
        <dbReference type="RefSeq" id="XP_026686729.1"/>
    </source>
</evidence>
<evidence type="ECO:0000256" key="1">
    <source>
        <dbReference type="SAM" id="SignalP"/>
    </source>
</evidence>
<feature type="chain" id="PRO_5044597876" evidence="1">
    <location>
        <begin position="20"/>
        <end position="310"/>
    </location>
</feature>
<accession>A0A3Q0JE90</accession>
<feature type="signal peptide" evidence="1">
    <location>
        <begin position="1"/>
        <end position="19"/>
    </location>
</feature>
<organism evidence="2 4">
    <name type="scientific">Diaphorina citri</name>
    <name type="common">Asian citrus psyllid</name>
    <dbReference type="NCBI Taxonomy" id="121845"/>
    <lineage>
        <taxon>Eukaryota</taxon>
        <taxon>Metazoa</taxon>
        <taxon>Ecdysozoa</taxon>
        <taxon>Arthropoda</taxon>
        <taxon>Hexapoda</taxon>
        <taxon>Insecta</taxon>
        <taxon>Pterygota</taxon>
        <taxon>Neoptera</taxon>
        <taxon>Paraneoptera</taxon>
        <taxon>Hemiptera</taxon>
        <taxon>Sternorrhyncha</taxon>
        <taxon>Psylloidea</taxon>
        <taxon>Psyllidae</taxon>
        <taxon>Diaphorininae</taxon>
        <taxon>Diaphorina</taxon>
    </lineage>
</organism>
<gene>
    <name evidence="3 4" type="primary">LOC103519383</name>
</gene>
<keyword evidence="2" id="KW-1185">Reference proteome</keyword>
<dbReference type="RefSeq" id="XP_026686729.1">
    <property type="nucleotide sequence ID" value="XM_026830928.1"/>
</dbReference>
<name>A0A3Q0JE90_DIACI</name>
<reference evidence="3 4" key="1">
    <citation type="submission" date="2025-04" db="UniProtKB">
        <authorList>
            <consortium name="RefSeq"/>
        </authorList>
    </citation>
    <scope>IDENTIFICATION</scope>
</reference>
<keyword evidence="1" id="KW-0732">Signal</keyword>
<dbReference type="Proteomes" id="UP000079169">
    <property type="component" value="Unplaced"/>
</dbReference>
<evidence type="ECO:0000313" key="3">
    <source>
        <dbReference type="RefSeq" id="XP_026686725.1"/>
    </source>
</evidence>
<protein>
    <submittedName>
        <fullName evidence="3 4">Uncharacterized protein LOC103519383 isoform X2</fullName>
    </submittedName>
</protein>
<proteinExistence type="predicted"/>
<dbReference type="AlphaFoldDB" id="A0A3Q0JE90"/>
<evidence type="ECO:0000313" key="2">
    <source>
        <dbReference type="Proteomes" id="UP000079169"/>
    </source>
</evidence>
<dbReference type="GeneID" id="103519383"/>
<sequence length="310" mass="34122">MRTTLFISCLLVLSLSTYSLPLPEISTPKAQVASLPQLPSLIQPQIGVSKAQADIKPERDILPQTSSRTEPLIVADKSQTAADVEPQKVVIKTKMASLPQIPNIIELQKAVITPKTIVNESQTVNKPKTEKTDPLPQISNRIEPQTTTIKPDTIVIKPQTIVIKPETSGIEPQTIVVQPQIVVIEPQKGVTNPQTAVIGSMPNIPIPEVAVTTKIYQNRKWFPRIDECPPGEVMEAGKCRPEELDTESWPSKTCPEDQVLDENNVCKEKVPDTPPPASSVIQSRIFDPAKTCPDNQTLVGNVCRNKDFER</sequence>
<dbReference type="RefSeq" id="XP_026686725.1">
    <property type="nucleotide sequence ID" value="XM_026830924.1"/>
</dbReference>